<keyword evidence="3" id="KW-1185">Reference proteome</keyword>
<evidence type="ECO:0000313" key="2">
    <source>
        <dbReference type="EMBL" id="SON52855.1"/>
    </source>
</evidence>
<protein>
    <submittedName>
        <fullName evidence="2">Uncharacterized protein</fullName>
    </submittedName>
</protein>
<dbReference type="EMBL" id="LT960612">
    <property type="protein sequence ID" value="SON52855.1"/>
    <property type="molecule type" value="Genomic_DNA"/>
</dbReference>
<reference evidence="2 3" key="1">
    <citation type="submission" date="2017-10" db="EMBL/GenBank/DDBJ databases">
        <authorList>
            <person name="Banno H."/>
            <person name="Chua N.-H."/>
        </authorList>
    </citation>
    <scope>NUCLEOTIDE SEQUENCE [LARGE SCALE GENOMIC DNA]</scope>
    <source>
        <strain evidence="2">Vibrio tapetis CECT4600</strain>
    </source>
</reference>
<proteinExistence type="predicted"/>
<feature type="transmembrane region" description="Helical" evidence="1">
    <location>
        <begin position="78"/>
        <end position="100"/>
    </location>
</feature>
<accession>A0A2N8ZLU5</accession>
<evidence type="ECO:0000256" key="1">
    <source>
        <dbReference type="SAM" id="Phobius"/>
    </source>
</evidence>
<keyword evidence="1" id="KW-0472">Membrane</keyword>
<gene>
    <name evidence="2" type="ORF">VTAP4600_B1244</name>
</gene>
<feature type="transmembrane region" description="Helical" evidence="1">
    <location>
        <begin position="31"/>
        <end position="51"/>
    </location>
</feature>
<keyword evidence="1" id="KW-1133">Transmembrane helix</keyword>
<dbReference type="Proteomes" id="UP000235828">
    <property type="component" value="Chromosome B"/>
</dbReference>
<dbReference type="AlphaFoldDB" id="A0A2N8ZLU5"/>
<evidence type="ECO:0000313" key="3">
    <source>
        <dbReference type="Proteomes" id="UP000235828"/>
    </source>
</evidence>
<organism evidence="2 3">
    <name type="scientific">Vibrio tapetis subsp. tapetis</name>
    <dbReference type="NCBI Taxonomy" id="1671868"/>
    <lineage>
        <taxon>Bacteria</taxon>
        <taxon>Pseudomonadati</taxon>
        <taxon>Pseudomonadota</taxon>
        <taxon>Gammaproteobacteria</taxon>
        <taxon>Vibrionales</taxon>
        <taxon>Vibrionaceae</taxon>
        <taxon>Vibrio</taxon>
    </lineage>
</organism>
<keyword evidence="1" id="KW-0812">Transmembrane</keyword>
<sequence>MKDFILKYDNIKGFLPRISFKCFRSFPESKGISFLLLQIVIFSEYVTIFSFKYVKWKSSELNVGKETKNEKQVIIKNINLIIFFTPYISIYRMCILLDYLDTLLLV</sequence>
<name>A0A2N8ZLU5_9VIBR</name>
<dbReference type="KEGG" id="vta:B1244"/>